<reference evidence="11" key="1">
    <citation type="submission" date="2019-04" db="EMBL/GenBank/DDBJ databases">
        <title>Friends and foes A comparative genomics studyof 23 Aspergillus species from section Flavi.</title>
        <authorList>
            <consortium name="DOE Joint Genome Institute"/>
            <person name="Kjaerbolling I."/>
            <person name="Vesth T."/>
            <person name="Frisvad J.C."/>
            <person name="Nybo J.L."/>
            <person name="Theobald S."/>
            <person name="Kildgaard S."/>
            <person name="Isbrandt T."/>
            <person name="Kuo A."/>
            <person name="Sato A."/>
            <person name="Lyhne E.K."/>
            <person name="Kogle M.E."/>
            <person name="Wiebenga A."/>
            <person name="Kun R.S."/>
            <person name="Lubbers R.J."/>
            <person name="Makela M.R."/>
            <person name="Barry K."/>
            <person name="Chovatia M."/>
            <person name="Clum A."/>
            <person name="Daum C."/>
            <person name="Haridas S."/>
            <person name="He G."/>
            <person name="LaButti K."/>
            <person name="Lipzen A."/>
            <person name="Mondo S."/>
            <person name="Riley R."/>
            <person name="Salamov A."/>
            <person name="Simmons B.A."/>
            <person name="Magnuson J.K."/>
            <person name="Henrissat B."/>
            <person name="Mortensen U.H."/>
            <person name="Larsen T.O."/>
            <person name="Devries R.P."/>
            <person name="Grigoriev I.V."/>
            <person name="Machida M."/>
            <person name="Baker S.E."/>
            <person name="Andersen M.R."/>
        </authorList>
    </citation>
    <scope>NUCLEOTIDE SEQUENCE [LARGE SCALE GENOMIC DNA]</scope>
    <source>
        <strain evidence="11">CBS 553.77</strain>
    </source>
</reference>
<dbReference type="SMART" id="SM00220">
    <property type="entry name" value="S_TKc"/>
    <property type="match status" value="1"/>
</dbReference>
<evidence type="ECO:0000256" key="2">
    <source>
        <dbReference type="ARBA" id="ARBA00022527"/>
    </source>
</evidence>
<dbReference type="GO" id="GO:0005634">
    <property type="term" value="C:nucleus"/>
    <property type="evidence" value="ECO:0007669"/>
    <property type="project" value="TreeGrafter"/>
</dbReference>
<evidence type="ECO:0000256" key="5">
    <source>
        <dbReference type="ARBA" id="ARBA00022777"/>
    </source>
</evidence>
<dbReference type="AlphaFoldDB" id="A0A5N6Z8Q2"/>
<dbReference type="PROSITE" id="PS50011">
    <property type="entry name" value="PROTEIN_KINASE_DOM"/>
    <property type="match status" value="1"/>
</dbReference>
<dbReference type="GO" id="GO:0005524">
    <property type="term" value="F:ATP binding"/>
    <property type="evidence" value="ECO:0007669"/>
    <property type="project" value="UniProtKB-KW"/>
</dbReference>
<dbReference type="GO" id="GO:0050684">
    <property type="term" value="P:regulation of mRNA processing"/>
    <property type="evidence" value="ECO:0007669"/>
    <property type="project" value="TreeGrafter"/>
</dbReference>
<dbReference type="GO" id="GO:0000245">
    <property type="term" value="P:spliceosomal complex assembly"/>
    <property type="evidence" value="ECO:0007669"/>
    <property type="project" value="TreeGrafter"/>
</dbReference>
<comment type="catalytic activity">
    <reaction evidence="7">
        <text>L-threonyl-[protein] + ATP = O-phospho-L-threonyl-[protein] + ADP + H(+)</text>
        <dbReference type="Rhea" id="RHEA:46608"/>
        <dbReference type="Rhea" id="RHEA-COMP:11060"/>
        <dbReference type="Rhea" id="RHEA-COMP:11605"/>
        <dbReference type="ChEBI" id="CHEBI:15378"/>
        <dbReference type="ChEBI" id="CHEBI:30013"/>
        <dbReference type="ChEBI" id="CHEBI:30616"/>
        <dbReference type="ChEBI" id="CHEBI:61977"/>
        <dbReference type="ChEBI" id="CHEBI:456216"/>
        <dbReference type="EC" id="2.7.11.1"/>
    </reaction>
</comment>
<evidence type="ECO:0000256" key="1">
    <source>
        <dbReference type="ARBA" id="ARBA00012513"/>
    </source>
</evidence>
<keyword evidence="5 10" id="KW-0418">Kinase</keyword>
<feature type="domain" description="Protein kinase" evidence="9">
    <location>
        <begin position="61"/>
        <end position="371"/>
    </location>
</feature>
<dbReference type="Pfam" id="PF00069">
    <property type="entry name" value="Pkinase"/>
    <property type="match status" value="1"/>
</dbReference>
<dbReference type="InterPro" id="IPR000719">
    <property type="entry name" value="Prot_kinase_dom"/>
</dbReference>
<dbReference type="Gene3D" id="1.10.510.10">
    <property type="entry name" value="Transferase(Phosphotransferase) domain 1"/>
    <property type="match status" value="1"/>
</dbReference>
<dbReference type="GO" id="GO:0005737">
    <property type="term" value="C:cytoplasm"/>
    <property type="evidence" value="ECO:0007669"/>
    <property type="project" value="TreeGrafter"/>
</dbReference>
<evidence type="ECO:0000256" key="8">
    <source>
        <dbReference type="ARBA" id="ARBA00048679"/>
    </source>
</evidence>
<dbReference type="Proteomes" id="UP000327118">
    <property type="component" value="Unassembled WGS sequence"/>
</dbReference>
<evidence type="ECO:0000256" key="3">
    <source>
        <dbReference type="ARBA" id="ARBA00022679"/>
    </source>
</evidence>
<keyword evidence="3" id="KW-0808">Transferase</keyword>
<keyword evidence="6" id="KW-0067">ATP-binding</keyword>
<evidence type="ECO:0000313" key="10">
    <source>
        <dbReference type="EMBL" id="KAE8354051.1"/>
    </source>
</evidence>
<gene>
    <name evidence="10" type="ORF">BDV28DRAFT_131786</name>
</gene>
<dbReference type="OrthoDB" id="5979581at2759"/>
<dbReference type="EMBL" id="ML739081">
    <property type="protein sequence ID" value="KAE8354051.1"/>
    <property type="molecule type" value="Genomic_DNA"/>
</dbReference>
<evidence type="ECO:0000259" key="9">
    <source>
        <dbReference type="PROSITE" id="PS50011"/>
    </source>
</evidence>
<evidence type="ECO:0000256" key="6">
    <source>
        <dbReference type="ARBA" id="ARBA00022840"/>
    </source>
</evidence>
<keyword evidence="11" id="KW-1185">Reference proteome</keyword>
<name>A0A5N6Z8Q2_9EURO</name>
<keyword evidence="2" id="KW-0723">Serine/threonine-protein kinase</keyword>
<accession>A0A5N6Z8Q2</accession>
<dbReference type="InterPro" id="IPR051334">
    <property type="entry name" value="SRPK"/>
</dbReference>
<dbReference type="InterPro" id="IPR011009">
    <property type="entry name" value="Kinase-like_dom_sf"/>
</dbReference>
<evidence type="ECO:0000256" key="4">
    <source>
        <dbReference type="ARBA" id="ARBA00022741"/>
    </source>
</evidence>
<dbReference type="SUPFAM" id="SSF56112">
    <property type="entry name" value="Protein kinase-like (PK-like)"/>
    <property type="match status" value="1"/>
</dbReference>
<evidence type="ECO:0000256" key="7">
    <source>
        <dbReference type="ARBA" id="ARBA00047899"/>
    </source>
</evidence>
<dbReference type="InterPro" id="IPR008271">
    <property type="entry name" value="Ser/Thr_kinase_AS"/>
</dbReference>
<dbReference type="PANTHER" id="PTHR47634">
    <property type="entry name" value="PROTEIN KINASE DOMAIN-CONTAINING PROTEIN-RELATED"/>
    <property type="match status" value="1"/>
</dbReference>
<dbReference type="PANTHER" id="PTHR47634:SF9">
    <property type="entry name" value="PROTEIN KINASE DOMAIN-CONTAINING PROTEIN-RELATED"/>
    <property type="match status" value="1"/>
</dbReference>
<proteinExistence type="predicted"/>
<dbReference type="PROSITE" id="PS00108">
    <property type="entry name" value="PROTEIN_KINASE_ST"/>
    <property type="match status" value="1"/>
</dbReference>
<dbReference type="Gene3D" id="3.30.200.20">
    <property type="entry name" value="Phosphorylase Kinase, domain 1"/>
    <property type="match status" value="1"/>
</dbReference>
<evidence type="ECO:0000313" key="11">
    <source>
        <dbReference type="Proteomes" id="UP000327118"/>
    </source>
</evidence>
<sequence length="371" mass="42670">MLSSLLRSLPQLGRRWKPLNFSNVNFARIPEYYKVEEETLPDYVASHYYPTRIGEVIKERYQVVGKLGFGSTSTAWLARDMDGRRYVMLKIFVQASCMGQHMDNELQIYRCIEQSPKGHPGRDTVRKLIDTFDIDGPEDKHRCFIHLPLFESVLTFLRRNPIERLPSPIVAVVLQRLFLALDYLHTECHIIHTDIKADNIMFSVNDDSVFRDFEEKELQHPVPRKEIDGRTIYMSRDLKMPKKLGAPVLCDFGSAVFGNQDHSEFIQPNFYRAPEVILGAPWTYSVDIWNVGCMIWDIFEGGSLLPGQDPEFERYRSRAHLADMINLLGPPPPSFLAQGKLRDKFFTETGKSGFLLLSSSNDLVKSGIQIH</sequence>
<keyword evidence="4" id="KW-0547">Nucleotide-binding</keyword>
<dbReference type="EC" id="2.7.11.1" evidence="1"/>
<dbReference type="GO" id="GO:0004674">
    <property type="term" value="F:protein serine/threonine kinase activity"/>
    <property type="evidence" value="ECO:0007669"/>
    <property type="project" value="UniProtKB-KW"/>
</dbReference>
<protein>
    <recommendedName>
        <fullName evidence="1">non-specific serine/threonine protein kinase</fullName>
        <ecNumber evidence="1">2.7.11.1</ecNumber>
    </recommendedName>
</protein>
<organism evidence="10 11">
    <name type="scientific">Aspergillus coremiiformis</name>
    <dbReference type="NCBI Taxonomy" id="138285"/>
    <lineage>
        <taxon>Eukaryota</taxon>
        <taxon>Fungi</taxon>
        <taxon>Dikarya</taxon>
        <taxon>Ascomycota</taxon>
        <taxon>Pezizomycotina</taxon>
        <taxon>Eurotiomycetes</taxon>
        <taxon>Eurotiomycetidae</taxon>
        <taxon>Eurotiales</taxon>
        <taxon>Aspergillaceae</taxon>
        <taxon>Aspergillus</taxon>
        <taxon>Aspergillus subgen. Circumdati</taxon>
    </lineage>
</organism>
<comment type="catalytic activity">
    <reaction evidence="8">
        <text>L-seryl-[protein] + ATP = O-phospho-L-seryl-[protein] + ADP + H(+)</text>
        <dbReference type="Rhea" id="RHEA:17989"/>
        <dbReference type="Rhea" id="RHEA-COMP:9863"/>
        <dbReference type="Rhea" id="RHEA-COMP:11604"/>
        <dbReference type="ChEBI" id="CHEBI:15378"/>
        <dbReference type="ChEBI" id="CHEBI:29999"/>
        <dbReference type="ChEBI" id="CHEBI:30616"/>
        <dbReference type="ChEBI" id="CHEBI:83421"/>
        <dbReference type="ChEBI" id="CHEBI:456216"/>
        <dbReference type="EC" id="2.7.11.1"/>
    </reaction>
</comment>